<name>A0AAN8VT75_9MAGN</name>
<feature type="region of interest" description="SAW" evidence="3">
    <location>
        <begin position="366"/>
        <end position="454"/>
    </location>
</feature>
<dbReference type="InterPro" id="IPR005202">
    <property type="entry name" value="TF_GRAS"/>
</dbReference>
<dbReference type="Pfam" id="PF03514">
    <property type="entry name" value="GRAS"/>
    <property type="match status" value="1"/>
</dbReference>
<organism evidence="4 5">
    <name type="scientific">Dillenia turbinata</name>
    <dbReference type="NCBI Taxonomy" id="194707"/>
    <lineage>
        <taxon>Eukaryota</taxon>
        <taxon>Viridiplantae</taxon>
        <taxon>Streptophyta</taxon>
        <taxon>Embryophyta</taxon>
        <taxon>Tracheophyta</taxon>
        <taxon>Spermatophyta</taxon>
        <taxon>Magnoliopsida</taxon>
        <taxon>eudicotyledons</taxon>
        <taxon>Gunneridae</taxon>
        <taxon>Pentapetalae</taxon>
        <taxon>Dilleniales</taxon>
        <taxon>Dilleniaceae</taxon>
        <taxon>Dillenia</taxon>
    </lineage>
</organism>
<proteinExistence type="inferred from homology"/>
<evidence type="ECO:0000313" key="4">
    <source>
        <dbReference type="EMBL" id="KAK6939785.1"/>
    </source>
</evidence>
<feature type="region of interest" description="Leucine repeat II (LRII)" evidence="3">
    <location>
        <begin position="235"/>
        <end position="267"/>
    </location>
</feature>
<accession>A0AAN8VT75</accession>
<evidence type="ECO:0000313" key="5">
    <source>
        <dbReference type="Proteomes" id="UP001370490"/>
    </source>
</evidence>
<reference evidence="4 5" key="1">
    <citation type="submission" date="2023-12" db="EMBL/GenBank/DDBJ databases">
        <title>A high-quality genome assembly for Dillenia turbinata (Dilleniales).</title>
        <authorList>
            <person name="Chanderbali A."/>
        </authorList>
    </citation>
    <scope>NUCLEOTIDE SEQUENCE [LARGE SCALE GENOMIC DNA]</scope>
    <source>
        <strain evidence="4">LSX21</strain>
        <tissue evidence="4">Leaf</tissue>
    </source>
</reference>
<dbReference type="AlphaFoldDB" id="A0AAN8VT75"/>
<gene>
    <name evidence="4" type="ORF">RJ641_029316</name>
</gene>
<keyword evidence="2" id="KW-0804">Transcription</keyword>
<dbReference type="Proteomes" id="UP001370490">
    <property type="component" value="Unassembled WGS sequence"/>
</dbReference>
<sequence length="457" mass="52512">MEETDEKLLNLSLAIVTDSGIERKRKRKGRDSEISPNLNSYEGCEGKIFWLLQMREQIFKRDHSRKAVAEDGKGLHLIHLLLISASAVDENSIDTAAENLGELYQNVSLNGDSVQRVVAYFADGLTARLLTRKSPFYDMIMKQPTPEEEFSAHTDLYRVSPYYQFAHFTANQAIIEAFEEEEQINNRALHVIDFDISYGFQWPSLIQSLSEKATSNNRISLRLTGFGRSMEELQETENRLTSFSKGFRNVVFEFQGLLRGSKLINVRKKKNETIAVNLVFHLNTLNSYSRISETLRSVHSVNPSIVVLVEQEGSRRPRSFLSRFMESLHYFAAMFDSLDDCLPSDSTERMSIERNYLGKEIKNMMNFDKDEASCSTYEKMETWKGRMESNGFIGIKLSSKSMIQAKLLLKIRSHYCPLQFDVERGGFRVFEREDGKAISLAWQDRCLITASAWHCVQ</sequence>
<dbReference type="EMBL" id="JBAMMX010000005">
    <property type="protein sequence ID" value="KAK6939785.1"/>
    <property type="molecule type" value="Genomic_DNA"/>
</dbReference>
<comment type="similarity">
    <text evidence="3">Belongs to the GRAS family.</text>
</comment>
<keyword evidence="5" id="KW-1185">Reference proteome</keyword>
<protein>
    <submittedName>
        <fullName evidence="4">Transcription factor GRAS</fullName>
    </submittedName>
</protein>
<comment type="caution">
    <text evidence="4">The sequence shown here is derived from an EMBL/GenBank/DDBJ whole genome shotgun (WGS) entry which is preliminary data.</text>
</comment>
<evidence type="ECO:0000256" key="2">
    <source>
        <dbReference type="ARBA" id="ARBA00023163"/>
    </source>
</evidence>
<evidence type="ECO:0000256" key="1">
    <source>
        <dbReference type="ARBA" id="ARBA00023015"/>
    </source>
</evidence>
<keyword evidence="1" id="KW-0805">Transcription regulation</keyword>
<dbReference type="PANTHER" id="PTHR31636">
    <property type="entry name" value="OSJNBA0084A10.13 PROTEIN-RELATED"/>
    <property type="match status" value="1"/>
</dbReference>
<dbReference type="PROSITE" id="PS50985">
    <property type="entry name" value="GRAS"/>
    <property type="match status" value="1"/>
</dbReference>
<comment type="caution">
    <text evidence="3">Lacks conserved residue(s) required for the propagation of feature annotation.</text>
</comment>
<evidence type="ECO:0000256" key="3">
    <source>
        <dbReference type="PROSITE-ProRule" id="PRU01191"/>
    </source>
</evidence>